<evidence type="ECO:0000313" key="5">
    <source>
        <dbReference type="EMBL" id="MCF4142264.1"/>
    </source>
</evidence>
<evidence type="ECO:0000256" key="4">
    <source>
        <dbReference type="HAMAP-Rule" id="MF_00057"/>
    </source>
</evidence>
<dbReference type="InterPro" id="IPR004528">
    <property type="entry name" value="KdsB"/>
</dbReference>
<dbReference type="Pfam" id="PF02348">
    <property type="entry name" value="CTP_transf_3"/>
    <property type="match status" value="1"/>
</dbReference>
<comment type="catalytic activity">
    <reaction evidence="4">
        <text>3-deoxy-alpha-D-manno-oct-2-ulosonate + CTP = CMP-3-deoxy-beta-D-manno-octulosonate + diphosphate</text>
        <dbReference type="Rhea" id="RHEA:23448"/>
        <dbReference type="ChEBI" id="CHEBI:33019"/>
        <dbReference type="ChEBI" id="CHEBI:37563"/>
        <dbReference type="ChEBI" id="CHEBI:85986"/>
        <dbReference type="ChEBI" id="CHEBI:85987"/>
        <dbReference type="EC" id="2.7.7.38"/>
    </reaction>
</comment>
<evidence type="ECO:0000256" key="2">
    <source>
        <dbReference type="ARBA" id="ARBA00022695"/>
    </source>
</evidence>
<reference evidence="5 6" key="1">
    <citation type="submission" date="2022-01" db="EMBL/GenBank/DDBJ databases">
        <title>Dethiosulfovibrio faecalis sp. nov., a novel proteolytic, non-sulfur-reducing bacterium isolated from a marine aquaculture solid waste bioreactor.</title>
        <authorList>
            <person name="Grabowski S."/>
            <person name="Apolinario E."/>
            <person name="Schneider N."/>
            <person name="Marshall C.W."/>
            <person name="Sowers K.R."/>
        </authorList>
    </citation>
    <scope>NUCLEOTIDE SEQUENCE [LARGE SCALE GENOMIC DNA]</scope>
    <source>
        <strain evidence="5 6">DSM 12537</strain>
    </source>
</reference>
<comment type="subcellular location">
    <subcellularLocation>
        <location evidence="4">Cytoplasm</location>
    </subcellularLocation>
</comment>
<sequence length="244" mass="27781">MIETLAVIPARYGSTRLPAKPLMEIGGVPLVIRVLRNALRCRGVDRTLVATDDERIASVVEDWGGEAMMTPKDLPSGGDRVAYVAERIESRYVLNIQGDDPLVGPEMVDPLMKALKGDPSVPLAVLAKRIERPEEVDSPDIVKMVFDKKGNALYFSRSPIPYRRVGEAACYKHIGPYAYRRDFLLRFSSWDQTELERSESLEMLRVLERGYPIRCVETYRDTIEIDTMEDVKSLERYLREVEDE</sequence>
<dbReference type="NCBIfam" id="TIGR00466">
    <property type="entry name" value="kdsB"/>
    <property type="match status" value="1"/>
</dbReference>
<evidence type="ECO:0000256" key="1">
    <source>
        <dbReference type="ARBA" id="ARBA00022679"/>
    </source>
</evidence>
<keyword evidence="4" id="KW-0963">Cytoplasm</keyword>
<comment type="function">
    <text evidence="4">Activates KDO (a required 8-carbon sugar) for incorporation into bacterial lipopolysaccharide in Gram-negative bacteria.</text>
</comment>
<comment type="caution">
    <text evidence="5">The sequence shown here is derived from an EMBL/GenBank/DDBJ whole genome shotgun (WGS) entry which is preliminary data.</text>
</comment>
<keyword evidence="3 4" id="KW-0448">Lipopolysaccharide biosynthesis</keyword>
<dbReference type="NCBIfam" id="NF009905">
    <property type="entry name" value="PRK13368.1"/>
    <property type="match status" value="1"/>
</dbReference>
<dbReference type="NCBIfam" id="NF003952">
    <property type="entry name" value="PRK05450.1-5"/>
    <property type="match status" value="1"/>
</dbReference>
<dbReference type="Gene3D" id="3.90.550.10">
    <property type="entry name" value="Spore Coat Polysaccharide Biosynthesis Protein SpsA, Chain A"/>
    <property type="match status" value="1"/>
</dbReference>
<dbReference type="CDD" id="cd02517">
    <property type="entry name" value="CMP-KDO-Synthetase"/>
    <property type="match status" value="1"/>
</dbReference>
<dbReference type="SUPFAM" id="SSF53448">
    <property type="entry name" value="Nucleotide-diphospho-sugar transferases"/>
    <property type="match status" value="1"/>
</dbReference>
<dbReference type="RefSeq" id="WP_236099021.1">
    <property type="nucleotide sequence ID" value="NZ_JAKGUD010000004.1"/>
</dbReference>
<dbReference type="GO" id="GO:0008690">
    <property type="term" value="F:3-deoxy-manno-octulosonate cytidylyltransferase activity"/>
    <property type="evidence" value="ECO:0007669"/>
    <property type="project" value="UniProtKB-EC"/>
</dbReference>
<gene>
    <name evidence="4 5" type="primary">kdsB</name>
    <name evidence="5" type="ORF">L2W38_05510</name>
</gene>
<dbReference type="PANTHER" id="PTHR42866:SF2">
    <property type="entry name" value="3-DEOXY-MANNO-OCTULOSONATE CYTIDYLYLTRANSFERASE, MITOCHONDRIAL"/>
    <property type="match status" value="1"/>
</dbReference>
<dbReference type="Proteomes" id="UP001200430">
    <property type="component" value="Unassembled WGS sequence"/>
</dbReference>
<dbReference type="InterPro" id="IPR029044">
    <property type="entry name" value="Nucleotide-diphossugar_trans"/>
</dbReference>
<name>A0ABS9EM40_9BACT</name>
<protein>
    <recommendedName>
        <fullName evidence="4">3-deoxy-manno-octulosonate cytidylyltransferase</fullName>
        <ecNumber evidence="4">2.7.7.38</ecNumber>
    </recommendedName>
    <alternativeName>
        <fullName evidence="4">CMP-2-keto-3-deoxyoctulosonic acid synthase</fullName>
        <shortName evidence="4">CKS</shortName>
        <shortName evidence="4">CMP-KDO synthase</shortName>
    </alternativeName>
</protein>
<dbReference type="EMBL" id="JAKGUD010000004">
    <property type="protein sequence ID" value="MCF4142264.1"/>
    <property type="molecule type" value="Genomic_DNA"/>
</dbReference>
<dbReference type="NCBIfam" id="NF003950">
    <property type="entry name" value="PRK05450.1-3"/>
    <property type="match status" value="1"/>
</dbReference>
<evidence type="ECO:0000313" key="6">
    <source>
        <dbReference type="Proteomes" id="UP001200430"/>
    </source>
</evidence>
<evidence type="ECO:0000256" key="3">
    <source>
        <dbReference type="ARBA" id="ARBA00022985"/>
    </source>
</evidence>
<dbReference type="EC" id="2.7.7.38" evidence="4"/>
<accession>A0ABS9EM40</accession>
<proteinExistence type="inferred from homology"/>
<dbReference type="InterPro" id="IPR003329">
    <property type="entry name" value="Cytidylyl_trans"/>
</dbReference>
<keyword evidence="1 4" id="KW-0808">Transferase</keyword>
<dbReference type="PANTHER" id="PTHR42866">
    <property type="entry name" value="3-DEOXY-MANNO-OCTULOSONATE CYTIDYLYLTRANSFERASE"/>
    <property type="match status" value="1"/>
</dbReference>
<keyword evidence="2 4" id="KW-0548">Nucleotidyltransferase</keyword>
<comment type="similarity">
    <text evidence="4">Belongs to the KdsB family.</text>
</comment>
<organism evidence="5 6">
    <name type="scientific">Dethiosulfovibrio marinus</name>
    <dbReference type="NCBI Taxonomy" id="133532"/>
    <lineage>
        <taxon>Bacteria</taxon>
        <taxon>Thermotogati</taxon>
        <taxon>Synergistota</taxon>
        <taxon>Synergistia</taxon>
        <taxon>Synergistales</taxon>
        <taxon>Dethiosulfovibrionaceae</taxon>
        <taxon>Dethiosulfovibrio</taxon>
    </lineage>
</organism>
<dbReference type="HAMAP" id="MF_00057">
    <property type="entry name" value="KdsB"/>
    <property type="match status" value="1"/>
</dbReference>
<comment type="pathway">
    <text evidence="4">Nucleotide-sugar biosynthesis; CMP-3-deoxy-D-manno-octulosonate biosynthesis; CMP-3-deoxy-D-manno-octulosonate from 3-deoxy-D-manno-octulosonate and CTP: step 1/1.</text>
</comment>
<keyword evidence="6" id="KW-1185">Reference proteome</keyword>